<proteinExistence type="predicted"/>
<evidence type="ECO:0000256" key="1">
    <source>
        <dbReference type="SAM" id="Phobius"/>
    </source>
</evidence>
<comment type="caution">
    <text evidence="2">The sequence shown here is derived from an EMBL/GenBank/DDBJ whole genome shotgun (WGS) entry which is preliminary data.</text>
</comment>
<keyword evidence="1" id="KW-0812">Transmembrane</keyword>
<feature type="non-terminal residue" evidence="2">
    <location>
        <position position="64"/>
    </location>
</feature>
<evidence type="ECO:0000313" key="3">
    <source>
        <dbReference type="Proteomes" id="UP000311919"/>
    </source>
</evidence>
<protein>
    <submittedName>
        <fullName evidence="2">Uncharacterized protein</fullName>
    </submittedName>
</protein>
<dbReference type="Proteomes" id="UP000311919">
    <property type="component" value="Unassembled WGS sequence"/>
</dbReference>
<dbReference type="AlphaFoldDB" id="A0A4Z2DW65"/>
<name>A0A4Z2DW65_SCHJA</name>
<keyword evidence="1" id="KW-0472">Membrane</keyword>
<organism evidence="2 3">
    <name type="scientific">Schistosoma japonicum</name>
    <name type="common">Blood fluke</name>
    <dbReference type="NCBI Taxonomy" id="6182"/>
    <lineage>
        <taxon>Eukaryota</taxon>
        <taxon>Metazoa</taxon>
        <taxon>Spiralia</taxon>
        <taxon>Lophotrochozoa</taxon>
        <taxon>Platyhelminthes</taxon>
        <taxon>Trematoda</taxon>
        <taxon>Digenea</taxon>
        <taxon>Strigeidida</taxon>
        <taxon>Schistosomatoidea</taxon>
        <taxon>Schistosomatidae</taxon>
        <taxon>Schistosoma</taxon>
    </lineage>
</organism>
<keyword evidence="3" id="KW-1185">Reference proteome</keyword>
<feature type="transmembrane region" description="Helical" evidence="1">
    <location>
        <begin position="21"/>
        <end position="40"/>
    </location>
</feature>
<gene>
    <name evidence="2" type="ORF">EWB00_004027</name>
</gene>
<dbReference type="EMBL" id="SKCS01000026">
    <property type="protein sequence ID" value="TNN20450.1"/>
    <property type="molecule type" value="Genomic_DNA"/>
</dbReference>
<reference evidence="2 3" key="1">
    <citation type="submission" date="2019-03" db="EMBL/GenBank/DDBJ databases">
        <title>An improved genome assembly of the fluke Schistosoma japonicum.</title>
        <authorList>
            <person name="Hu W."/>
            <person name="Luo F."/>
            <person name="Yin M."/>
            <person name="Mo X."/>
            <person name="Sun C."/>
            <person name="Wu Q."/>
            <person name="Zhu B."/>
            <person name="Xiang M."/>
            <person name="Wang J."/>
            <person name="Wang Y."/>
            <person name="Zhang T."/>
            <person name="Xu B."/>
            <person name="Zheng H."/>
            <person name="Feng Z."/>
        </authorList>
    </citation>
    <scope>NUCLEOTIDE SEQUENCE [LARGE SCALE GENOMIC DNA]</scope>
    <source>
        <strain evidence="2">HuSjv2</strain>
        <tissue evidence="2">Worms</tissue>
    </source>
</reference>
<accession>A0A4Z2DW65</accession>
<evidence type="ECO:0000313" key="2">
    <source>
        <dbReference type="EMBL" id="TNN20450.1"/>
    </source>
</evidence>
<sequence>MDKRLPNLPENILIHIALRRTSSLYVILLLFFIVLFYFFITKRAMSSLSDKPRQIIFIGGYPRS</sequence>
<keyword evidence="1" id="KW-1133">Transmembrane helix</keyword>